<dbReference type="PANTHER" id="PTHR48100">
    <property type="entry name" value="BROAD-SPECIFICITY PHOSPHATASE YOR283W-RELATED"/>
    <property type="match status" value="1"/>
</dbReference>
<evidence type="ECO:0000313" key="1">
    <source>
        <dbReference type="EMBL" id="HIZ36455.1"/>
    </source>
</evidence>
<protein>
    <submittedName>
        <fullName evidence="1">Histidine phosphatase family protein</fullName>
    </submittedName>
</protein>
<dbReference type="SMART" id="SM00855">
    <property type="entry name" value="PGAM"/>
    <property type="match status" value="1"/>
</dbReference>
<dbReference type="Pfam" id="PF00300">
    <property type="entry name" value="His_Phos_1"/>
    <property type="match status" value="1"/>
</dbReference>
<dbReference type="GO" id="GO:0016791">
    <property type="term" value="F:phosphatase activity"/>
    <property type="evidence" value="ECO:0007669"/>
    <property type="project" value="TreeGrafter"/>
</dbReference>
<dbReference type="Proteomes" id="UP000824037">
    <property type="component" value="Unassembled WGS sequence"/>
</dbReference>
<dbReference type="CDD" id="cd07067">
    <property type="entry name" value="HP_PGM_like"/>
    <property type="match status" value="1"/>
</dbReference>
<reference evidence="1" key="2">
    <citation type="submission" date="2021-04" db="EMBL/GenBank/DDBJ databases">
        <authorList>
            <person name="Gilroy R."/>
        </authorList>
    </citation>
    <scope>NUCLEOTIDE SEQUENCE</scope>
    <source>
        <strain evidence="1">ChiGjej4B4-7305</strain>
    </source>
</reference>
<reference evidence="1" key="1">
    <citation type="journal article" date="2021" name="PeerJ">
        <title>Extensive microbial diversity within the chicken gut microbiome revealed by metagenomics and culture.</title>
        <authorList>
            <person name="Gilroy R."/>
            <person name="Ravi A."/>
            <person name="Getino M."/>
            <person name="Pursley I."/>
            <person name="Horton D.L."/>
            <person name="Alikhan N.F."/>
            <person name="Baker D."/>
            <person name="Gharbi K."/>
            <person name="Hall N."/>
            <person name="Watson M."/>
            <person name="Adriaenssens E.M."/>
            <person name="Foster-Nyarko E."/>
            <person name="Jarju S."/>
            <person name="Secka A."/>
            <person name="Antonio M."/>
            <person name="Oren A."/>
            <person name="Chaudhuri R.R."/>
            <person name="La Ragione R."/>
            <person name="Hildebrand F."/>
            <person name="Pallen M.J."/>
        </authorList>
    </citation>
    <scope>NUCLEOTIDE SEQUENCE</scope>
    <source>
        <strain evidence="1">ChiGjej4B4-7305</strain>
    </source>
</reference>
<accession>A0A9D2J4A7</accession>
<gene>
    <name evidence="1" type="ORF">H9815_11805</name>
</gene>
<organism evidence="1 2">
    <name type="scientific">Candidatus Ruania gallistercoris</name>
    <dbReference type="NCBI Taxonomy" id="2838746"/>
    <lineage>
        <taxon>Bacteria</taxon>
        <taxon>Bacillati</taxon>
        <taxon>Actinomycetota</taxon>
        <taxon>Actinomycetes</taxon>
        <taxon>Micrococcales</taxon>
        <taxon>Ruaniaceae</taxon>
        <taxon>Ruania</taxon>
    </lineage>
</organism>
<name>A0A9D2J4A7_9MICO</name>
<dbReference type="InterPro" id="IPR050275">
    <property type="entry name" value="PGM_Phosphatase"/>
</dbReference>
<dbReference type="InterPro" id="IPR013078">
    <property type="entry name" value="His_Pase_superF_clade-1"/>
</dbReference>
<dbReference type="Gene3D" id="3.40.50.1240">
    <property type="entry name" value="Phosphoglycerate mutase-like"/>
    <property type="match status" value="1"/>
</dbReference>
<sequence length="213" mass="22073">MSDIQCAARFLVVRHAEAAYPEPDPVGGPDLGLTANGRAQARELAGRLAGERVAAVFTSTMGRAEQTAQILADELDLAAEELPGVQEYAIGDLVGSQDQAAVDAVFQAWVDGDLSAAYPSGESGADLVARFGAALEQVADSYRGETVVVISHGGVMSVAIPRLAGRGTPDLLAARWMPHCAIARVDVDADGWALQHWPGSADPAAAAVDNLAE</sequence>
<dbReference type="GO" id="GO:0005737">
    <property type="term" value="C:cytoplasm"/>
    <property type="evidence" value="ECO:0007669"/>
    <property type="project" value="TreeGrafter"/>
</dbReference>
<dbReference type="SUPFAM" id="SSF53254">
    <property type="entry name" value="Phosphoglycerate mutase-like"/>
    <property type="match status" value="1"/>
</dbReference>
<proteinExistence type="predicted"/>
<dbReference type="PANTHER" id="PTHR48100:SF1">
    <property type="entry name" value="HISTIDINE PHOSPHATASE FAMILY PROTEIN-RELATED"/>
    <property type="match status" value="1"/>
</dbReference>
<dbReference type="InterPro" id="IPR029033">
    <property type="entry name" value="His_PPase_superfam"/>
</dbReference>
<dbReference type="AlphaFoldDB" id="A0A9D2J4A7"/>
<dbReference type="EMBL" id="DXBY01000202">
    <property type="protein sequence ID" value="HIZ36455.1"/>
    <property type="molecule type" value="Genomic_DNA"/>
</dbReference>
<evidence type="ECO:0000313" key="2">
    <source>
        <dbReference type="Proteomes" id="UP000824037"/>
    </source>
</evidence>
<comment type="caution">
    <text evidence="1">The sequence shown here is derived from an EMBL/GenBank/DDBJ whole genome shotgun (WGS) entry which is preliminary data.</text>
</comment>